<proteinExistence type="predicted"/>
<keyword evidence="3" id="KW-0804">Transcription</keyword>
<gene>
    <name evidence="5" type="ORF">GCM10023147_21750</name>
</gene>
<keyword evidence="2" id="KW-0238">DNA-binding</keyword>
<dbReference type="Gene3D" id="1.10.10.10">
    <property type="entry name" value="Winged helix-like DNA-binding domain superfamily/Winged helix DNA-binding domain"/>
    <property type="match status" value="1"/>
</dbReference>
<dbReference type="PANTHER" id="PTHR38465:SF2">
    <property type="entry name" value="HTH-TYPE TRANSCRIPTIONAL REGULATOR MMPR5"/>
    <property type="match status" value="1"/>
</dbReference>
<keyword evidence="1" id="KW-0805">Transcription regulation</keyword>
<dbReference type="Pfam" id="PF12802">
    <property type="entry name" value="MarR_2"/>
    <property type="match status" value="1"/>
</dbReference>
<evidence type="ECO:0000259" key="4">
    <source>
        <dbReference type="Pfam" id="PF12802"/>
    </source>
</evidence>
<evidence type="ECO:0000256" key="1">
    <source>
        <dbReference type="ARBA" id="ARBA00023015"/>
    </source>
</evidence>
<organism evidence="5 6">
    <name type="scientific">Tsukamurella soli</name>
    <dbReference type="NCBI Taxonomy" id="644556"/>
    <lineage>
        <taxon>Bacteria</taxon>
        <taxon>Bacillati</taxon>
        <taxon>Actinomycetota</taxon>
        <taxon>Actinomycetes</taxon>
        <taxon>Mycobacteriales</taxon>
        <taxon>Tsukamurellaceae</taxon>
        <taxon>Tsukamurella</taxon>
    </lineage>
</organism>
<evidence type="ECO:0000313" key="5">
    <source>
        <dbReference type="EMBL" id="GAA4392166.1"/>
    </source>
</evidence>
<dbReference type="InterPro" id="IPR000835">
    <property type="entry name" value="HTH_MarR-typ"/>
</dbReference>
<accession>A0ABP8JK32</accession>
<dbReference type="Gene3D" id="1.10.287.160">
    <property type="entry name" value="HR1 repeat"/>
    <property type="match status" value="1"/>
</dbReference>
<dbReference type="InterPro" id="IPR036390">
    <property type="entry name" value="WH_DNA-bd_sf"/>
</dbReference>
<protein>
    <submittedName>
        <fullName evidence="5">MarR family transcriptional regulator</fullName>
    </submittedName>
</protein>
<evidence type="ECO:0000256" key="3">
    <source>
        <dbReference type="ARBA" id="ARBA00023163"/>
    </source>
</evidence>
<evidence type="ECO:0000313" key="6">
    <source>
        <dbReference type="Proteomes" id="UP001500635"/>
    </source>
</evidence>
<name>A0ABP8JK32_9ACTN</name>
<evidence type="ECO:0000256" key="2">
    <source>
        <dbReference type="ARBA" id="ARBA00023125"/>
    </source>
</evidence>
<dbReference type="PANTHER" id="PTHR38465">
    <property type="entry name" value="HTH-TYPE TRANSCRIPTIONAL REGULATOR MJ1563-RELATED"/>
    <property type="match status" value="1"/>
</dbReference>
<feature type="domain" description="HTH marR-type" evidence="4">
    <location>
        <begin position="25"/>
        <end position="82"/>
    </location>
</feature>
<dbReference type="Proteomes" id="UP001500635">
    <property type="component" value="Unassembled WGS sequence"/>
</dbReference>
<reference evidence="6" key="1">
    <citation type="journal article" date="2019" name="Int. J. Syst. Evol. Microbiol.">
        <title>The Global Catalogue of Microorganisms (GCM) 10K type strain sequencing project: providing services to taxonomists for standard genome sequencing and annotation.</title>
        <authorList>
            <consortium name="The Broad Institute Genomics Platform"/>
            <consortium name="The Broad Institute Genome Sequencing Center for Infectious Disease"/>
            <person name="Wu L."/>
            <person name="Ma J."/>
        </authorList>
    </citation>
    <scope>NUCLEOTIDE SEQUENCE [LARGE SCALE GENOMIC DNA]</scope>
    <source>
        <strain evidence="6">JCM 17688</strain>
    </source>
</reference>
<dbReference type="EMBL" id="BAABFR010000028">
    <property type="protein sequence ID" value="GAA4392166.1"/>
    <property type="molecule type" value="Genomic_DNA"/>
</dbReference>
<dbReference type="SUPFAM" id="SSF46785">
    <property type="entry name" value="Winged helix' DNA-binding domain"/>
    <property type="match status" value="1"/>
</dbReference>
<comment type="caution">
    <text evidence="5">The sequence shown here is derived from an EMBL/GenBank/DDBJ whole genome shotgun (WGS) entry which is preliminary data.</text>
</comment>
<sequence>MLVGFTGMDAPNFVENLAGAMVDAGMQRMAARVFSAVLASPEGELTPAQVAEQLQVSAGAVSGAVGYLTQAGMIRRRHVPGSRSTALGLGDDIWYEALTSRNAVIERWFAVAQAGLEELPPGGPAAQRVEVMRDFFAFVLGELPDLMERWRARRVETYGY</sequence>
<keyword evidence="6" id="KW-1185">Reference proteome</keyword>
<dbReference type="InterPro" id="IPR052362">
    <property type="entry name" value="HTH-GbsR_regulator"/>
</dbReference>
<dbReference type="InterPro" id="IPR036388">
    <property type="entry name" value="WH-like_DNA-bd_sf"/>
</dbReference>